<sequence>MAQLRLVILINKLFFCSAVVGMLSLVSELATRRFGVATAKLEWWARLRAHAQNPRTVSKLGLLVGGKPPTRISPLSPSPLRQLSRFYFNFKTVF</sequence>
<gene>
    <name evidence="2" type="ORF">Lpp49_01843</name>
</gene>
<dbReference type="Proteomes" id="UP000014310">
    <property type="component" value="Unassembled WGS sequence"/>
</dbReference>
<keyword evidence="1" id="KW-1133">Transmembrane helix</keyword>
<protein>
    <recommendedName>
        <fullName evidence="4">Secreted protein</fullName>
    </recommendedName>
</protein>
<accession>A0ABC9TFH6</accession>
<proteinExistence type="predicted"/>
<keyword evidence="1" id="KW-0812">Transmembrane</keyword>
<dbReference type="EMBL" id="ANKJ01000003">
    <property type="protein sequence ID" value="EPC92260.1"/>
    <property type="molecule type" value="Genomic_DNA"/>
</dbReference>
<evidence type="ECO:0008006" key="4">
    <source>
        <dbReference type="Google" id="ProtNLM"/>
    </source>
</evidence>
<comment type="caution">
    <text evidence="2">The sequence shown here is derived from an EMBL/GenBank/DDBJ whole genome shotgun (WGS) entry which is preliminary data.</text>
</comment>
<evidence type="ECO:0000313" key="3">
    <source>
        <dbReference type="Proteomes" id="UP000014310"/>
    </source>
</evidence>
<evidence type="ECO:0000313" key="2">
    <source>
        <dbReference type="EMBL" id="EPC92260.1"/>
    </source>
</evidence>
<dbReference type="AlphaFoldDB" id="A0ABC9TFH6"/>
<evidence type="ECO:0000256" key="1">
    <source>
        <dbReference type="SAM" id="Phobius"/>
    </source>
</evidence>
<reference evidence="2 3" key="1">
    <citation type="journal article" date="2013" name="PLoS ONE">
        <title>Lactobacillus paracasei comparative genomics: towards species pan-genome definition and exploitation of diversity.</title>
        <authorList>
            <person name="Smokvina T."/>
            <person name="Wels M."/>
            <person name="Polka J."/>
            <person name="Chervaux C."/>
            <person name="Brisse S."/>
            <person name="Boekhorst J."/>
            <person name="van Hylckama Vlieg J.E."/>
            <person name="Siezen R.J."/>
        </authorList>
    </citation>
    <scope>NUCLEOTIDE SEQUENCE [LARGE SCALE GENOMIC DNA]</scope>
    <source>
        <strain evidence="2 3">Lpp49</strain>
    </source>
</reference>
<name>A0ABC9TFH6_LACPA</name>
<organism evidence="2 3">
    <name type="scientific">Lacticaseibacillus paracasei subsp. paracasei Lpp49</name>
    <dbReference type="NCBI Taxonomy" id="1256213"/>
    <lineage>
        <taxon>Bacteria</taxon>
        <taxon>Bacillati</taxon>
        <taxon>Bacillota</taxon>
        <taxon>Bacilli</taxon>
        <taxon>Lactobacillales</taxon>
        <taxon>Lactobacillaceae</taxon>
        <taxon>Lacticaseibacillus</taxon>
    </lineage>
</organism>
<feature type="transmembrane region" description="Helical" evidence="1">
    <location>
        <begin position="6"/>
        <end position="26"/>
    </location>
</feature>
<keyword evidence="1" id="KW-0472">Membrane</keyword>